<dbReference type="KEGG" id="thf:MA03_04180"/>
<keyword evidence="2" id="KW-1185">Reference proteome</keyword>
<sequence length="667" mass="73979">MTSMGLGEYLECCAKQIGNKSFSLEGILDCARLHWDSIAGIFTSLYGSKRAEEIYSVLNQGLKLGEVEESHEVFKVVSELLEVFLGSLDMTLASPILVSNLEMILNILVEKGIMPEDRRRLWERILLEVKLRLEKNVLWVEGGSATPLIALSDEDLPWALGYLWPYFLDQVEGKGVEGVLKEVQSSIYEGIAVRLKGTPGSGKLALTYLTLKHLITEGYLVYAGDPNYAQLLSGDKVVFSPRGYYLSPAGNKGDIKEIDVSGRLTLEELKEIALRIGAWDGVKISESMLGALVEHSGGNPGFVEAALLHLALCEMSQRRCEVPDSMEKLKAKLRADLPPALVEKLTNLSLISARCFPTGLLEVGEDEEDFFNRVFLKYDPLGLYSWRSLVSREAFSRKIAFPYNPYEVVFSSESPFHSAWSLLSSSPRIGSYVAAKALSELYEEQSYPLLEAVVTLSPGTVARLLRSSTVYRLRVLVGVAEKMGSLALAEELLSLSTNILKSMGGEVLAEELEALTVELAEIQAKRLLPELALRTLSGFSPRDESLRLRSEWIRGASLLNISEYERAFTHLQEALRLSQEGNSRRETYSIRILIVDALLGMGRRDEAVKEIESIVKELVRAECTLVDLLFEAAIREKQLKGKNNYAVCASLTRCGYPDLAGSYGCFS</sequence>
<evidence type="ECO:0000313" key="1">
    <source>
        <dbReference type="EMBL" id="AKG38644.1"/>
    </source>
</evidence>
<accession>A0A0F7FIK5</accession>
<organism evidence="1 2">
    <name type="scientific">Infirmifilum uzonense</name>
    <dbReference type="NCBI Taxonomy" id="1550241"/>
    <lineage>
        <taxon>Archaea</taxon>
        <taxon>Thermoproteota</taxon>
        <taxon>Thermoprotei</taxon>
        <taxon>Thermofilales</taxon>
        <taxon>Thermofilaceae</taxon>
        <taxon>Infirmifilum</taxon>
    </lineage>
</organism>
<dbReference type="PATRIC" id="fig|1550241.5.peg.889"/>
<dbReference type="OrthoDB" id="31567at2157"/>
<gene>
    <name evidence="1" type="ORF">MA03_04180</name>
</gene>
<protein>
    <submittedName>
        <fullName evidence="1">Uncharacterized protein</fullName>
    </submittedName>
</protein>
<evidence type="ECO:0000313" key="2">
    <source>
        <dbReference type="Proteomes" id="UP000067434"/>
    </source>
</evidence>
<proteinExistence type="predicted"/>
<name>A0A0F7FIK5_9CREN</name>
<dbReference type="InterPro" id="IPR011990">
    <property type="entry name" value="TPR-like_helical_dom_sf"/>
</dbReference>
<dbReference type="SUPFAM" id="SSF48452">
    <property type="entry name" value="TPR-like"/>
    <property type="match status" value="1"/>
</dbReference>
<dbReference type="EMBL" id="CP009961">
    <property type="protein sequence ID" value="AKG38644.1"/>
    <property type="molecule type" value="Genomic_DNA"/>
</dbReference>
<dbReference type="Proteomes" id="UP000067434">
    <property type="component" value="Chromosome"/>
</dbReference>
<reference evidence="1 2" key="1">
    <citation type="journal article" date="2015" name="Stand. Genomic Sci.">
        <title>Complete genome sequence of and proposal of Thermofilum uzonense sp. nov. a novel hyperthermophilic crenarchaeon and emended description of the genus Thermofilum.</title>
        <authorList>
            <person name="Toshchakov S.V."/>
            <person name="Korzhenkov A.A."/>
            <person name="Samarov N.I."/>
            <person name="Mazunin I.O."/>
            <person name="Mozhey O.I."/>
            <person name="Shmyr I.S."/>
            <person name="Derbikova K.S."/>
            <person name="Taranov E.A."/>
            <person name="Dominova I.N."/>
            <person name="Bonch-Osmolovskaya E.A."/>
            <person name="Patrushev M.V."/>
            <person name="Podosokorskaya O.A."/>
            <person name="Kublanov I.V."/>
        </authorList>
    </citation>
    <scope>NUCLEOTIDE SEQUENCE [LARGE SCALE GENOMIC DNA]</scope>
    <source>
        <strain evidence="1 2">1807-2</strain>
    </source>
</reference>
<dbReference type="AlphaFoldDB" id="A0A0F7FIK5"/>
<dbReference type="HOGENOM" id="CLU_406906_0_0_2"/>